<proteinExistence type="predicted"/>
<feature type="region of interest" description="Disordered" evidence="1">
    <location>
        <begin position="152"/>
        <end position="183"/>
    </location>
</feature>
<sequence length="183" mass="18899">MRVAPLKHLSAIRAGPGGAGGGASSAFSPAGRRSFQPLALARQDGRLYALRMTIEQAGGGEAPASLEHGLIRDFSARTTAERLAASALRKFLADGVPPSRAAIERAFDETQAAVEKGVRLALRLLRRQGAGAEALGGGADFGAEAREALARWRAGELGRLEGDGPTRGPPPSPPPGPRAPRTP</sequence>
<feature type="compositionally biased region" description="Basic and acidic residues" evidence="1">
    <location>
        <begin position="152"/>
        <end position="164"/>
    </location>
</feature>
<evidence type="ECO:0000313" key="3">
    <source>
        <dbReference type="Proteomes" id="UP000752292"/>
    </source>
</evidence>
<comment type="caution">
    <text evidence="2">The sequence shown here is derived from an EMBL/GenBank/DDBJ whole genome shotgun (WGS) entry which is preliminary data.</text>
</comment>
<gene>
    <name evidence="2" type="ORF">HY618_02245</name>
</gene>
<reference evidence="2" key="1">
    <citation type="submission" date="2020-07" db="EMBL/GenBank/DDBJ databases">
        <title>Huge and variable diversity of episymbiotic CPR bacteria and DPANN archaea in groundwater ecosystems.</title>
        <authorList>
            <person name="He C.Y."/>
            <person name="Keren R."/>
            <person name="Whittaker M."/>
            <person name="Farag I.F."/>
            <person name="Doudna J."/>
            <person name="Cate J.H.D."/>
            <person name="Banfield J.F."/>
        </authorList>
    </citation>
    <scope>NUCLEOTIDE SEQUENCE</scope>
    <source>
        <strain evidence="2">NC_groundwater_1370_Ag_S-0.2um_69_93</strain>
    </source>
</reference>
<protein>
    <submittedName>
        <fullName evidence="2">Uncharacterized protein</fullName>
    </submittedName>
</protein>
<name>A0A932ZTA9_UNCTE</name>
<accession>A0A932ZTA9</accession>
<dbReference type="Proteomes" id="UP000752292">
    <property type="component" value="Unassembled WGS sequence"/>
</dbReference>
<evidence type="ECO:0000313" key="2">
    <source>
        <dbReference type="EMBL" id="MBI4251253.1"/>
    </source>
</evidence>
<feature type="compositionally biased region" description="Pro residues" evidence="1">
    <location>
        <begin position="167"/>
        <end position="183"/>
    </location>
</feature>
<dbReference type="EMBL" id="JACQRX010000099">
    <property type="protein sequence ID" value="MBI4251253.1"/>
    <property type="molecule type" value="Genomic_DNA"/>
</dbReference>
<dbReference type="AlphaFoldDB" id="A0A932ZTA9"/>
<organism evidence="2 3">
    <name type="scientific">Tectimicrobiota bacterium</name>
    <dbReference type="NCBI Taxonomy" id="2528274"/>
    <lineage>
        <taxon>Bacteria</taxon>
        <taxon>Pseudomonadati</taxon>
        <taxon>Nitrospinota/Tectimicrobiota group</taxon>
        <taxon>Candidatus Tectimicrobiota</taxon>
    </lineage>
</organism>
<evidence type="ECO:0000256" key="1">
    <source>
        <dbReference type="SAM" id="MobiDB-lite"/>
    </source>
</evidence>